<evidence type="ECO:0000313" key="14">
    <source>
        <dbReference type="Proteomes" id="UP001446205"/>
    </source>
</evidence>
<keyword evidence="2 11" id="KW-0489">Methyltransferase</keyword>
<keyword evidence="11" id="KW-0963">Cytoplasm</keyword>
<dbReference type="GO" id="GO:0008168">
    <property type="term" value="F:methyltransferase activity"/>
    <property type="evidence" value="ECO:0007669"/>
    <property type="project" value="UniProtKB-KW"/>
</dbReference>
<accession>A0ABU9DCW8</accession>
<evidence type="ECO:0000256" key="2">
    <source>
        <dbReference type="ARBA" id="ARBA00022603"/>
    </source>
</evidence>
<evidence type="ECO:0000256" key="4">
    <source>
        <dbReference type="ARBA" id="ARBA00022691"/>
    </source>
</evidence>
<feature type="binding site" evidence="11">
    <location>
        <position position="60"/>
    </location>
    <ligand>
        <name>S-adenosyl-L-methionine</name>
        <dbReference type="ChEBI" id="CHEBI:59789"/>
    </ligand>
</feature>
<feature type="binding site" evidence="11">
    <location>
        <position position="80"/>
    </location>
    <ligand>
        <name>S-adenosyl-L-methionine</name>
        <dbReference type="ChEBI" id="CHEBI:59789"/>
    </ligand>
</feature>
<comment type="catalytic activity">
    <reaction evidence="10 11">
        <text>uridine(2552) in 23S rRNA + S-adenosyl-L-methionine = 2'-O-methyluridine(2552) in 23S rRNA + S-adenosyl-L-homocysteine + H(+)</text>
        <dbReference type="Rhea" id="RHEA:42720"/>
        <dbReference type="Rhea" id="RHEA-COMP:10202"/>
        <dbReference type="Rhea" id="RHEA-COMP:10203"/>
        <dbReference type="ChEBI" id="CHEBI:15378"/>
        <dbReference type="ChEBI" id="CHEBI:57856"/>
        <dbReference type="ChEBI" id="CHEBI:59789"/>
        <dbReference type="ChEBI" id="CHEBI:65315"/>
        <dbReference type="ChEBI" id="CHEBI:74478"/>
        <dbReference type="EC" id="2.1.1.166"/>
    </reaction>
</comment>
<evidence type="ECO:0000256" key="1">
    <source>
        <dbReference type="ARBA" id="ARBA00022552"/>
    </source>
</evidence>
<dbReference type="InterPro" id="IPR015507">
    <property type="entry name" value="rRNA-MeTfrase_E"/>
</dbReference>
<feature type="domain" description="Ribosomal RNA methyltransferase FtsJ" evidence="12">
    <location>
        <begin position="28"/>
        <end position="204"/>
    </location>
</feature>
<evidence type="ECO:0000256" key="8">
    <source>
        <dbReference type="ARBA" id="ARBA00041995"/>
    </source>
</evidence>
<dbReference type="PIRSF" id="PIRSF005461">
    <property type="entry name" value="23S_rRNA_mtase"/>
    <property type="match status" value="1"/>
</dbReference>
<evidence type="ECO:0000256" key="3">
    <source>
        <dbReference type="ARBA" id="ARBA00022679"/>
    </source>
</evidence>
<keyword evidence="3 11" id="KW-0808">Transferase</keyword>
<dbReference type="SUPFAM" id="SSF53335">
    <property type="entry name" value="S-adenosyl-L-methionine-dependent methyltransferases"/>
    <property type="match status" value="1"/>
</dbReference>
<evidence type="ECO:0000259" key="12">
    <source>
        <dbReference type="Pfam" id="PF01728"/>
    </source>
</evidence>
<reference evidence="13 14" key="1">
    <citation type="submission" date="2024-04" db="EMBL/GenBank/DDBJ databases">
        <authorList>
            <person name="Abashina T."/>
            <person name="Shaikin A."/>
        </authorList>
    </citation>
    <scope>NUCLEOTIDE SEQUENCE [LARGE SCALE GENOMIC DNA]</scope>
    <source>
        <strain evidence="13 14">AAFK</strain>
    </source>
</reference>
<feature type="binding site" evidence="11">
    <location>
        <position position="62"/>
    </location>
    <ligand>
        <name>S-adenosyl-L-methionine</name>
        <dbReference type="ChEBI" id="CHEBI:59789"/>
    </ligand>
</feature>
<dbReference type="EC" id="2.1.1.166" evidence="6 11"/>
<comment type="function">
    <text evidence="5 11">Specifically methylates the uridine in position 2552 of 23S rRNA at the 2'-O position of the ribose in the fully assembled 50S ribosomal subunit.</text>
</comment>
<dbReference type="Pfam" id="PF01728">
    <property type="entry name" value="FtsJ"/>
    <property type="match status" value="1"/>
</dbReference>
<dbReference type="InterPro" id="IPR002877">
    <property type="entry name" value="RNA_MeTrfase_FtsJ_dom"/>
</dbReference>
<dbReference type="RefSeq" id="WP_341371384.1">
    <property type="nucleotide sequence ID" value="NZ_JBBPCO010000011.1"/>
</dbReference>
<gene>
    <name evidence="11 13" type="primary">rlmE</name>
    <name evidence="11" type="synonym">ftsJ</name>
    <name evidence="11" type="synonym">rrmJ</name>
    <name evidence="13" type="ORF">WOB96_11215</name>
</gene>
<comment type="subcellular location">
    <subcellularLocation>
        <location evidence="11">Cytoplasm</location>
    </subcellularLocation>
</comment>
<dbReference type="GO" id="GO:0032259">
    <property type="term" value="P:methylation"/>
    <property type="evidence" value="ECO:0007669"/>
    <property type="project" value="UniProtKB-KW"/>
</dbReference>
<dbReference type="HAMAP" id="MF_01547">
    <property type="entry name" value="RNA_methyltr_E"/>
    <property type="match status" value="1"/>
</dbReference>
<evidence type="ECO:0000256" key="10">
    <source>
        <dbReference type="ARBA" id="ARBA00048970"/>
    </source>
</evidence>
<comment type="caution">
    <text evidence="13">The sequence shown here is derived from an EMBL/GenBank/DDBJ whole genome shotgun (WGS) entry which is preliminary data.</text>
</comment>
<protein>
    <recommendedName>
        <fullName evidence="7 11">Ribosomal RNA large subunit methyltransferase E</fullName>
        <ecNumber evidence="6 11">2.1.1.166</ecNumber>
    </recommendedName>
    <alternativeName>
        <fullName evidence="9 11">23S rRNA Um2552 methyltransferase</fullName>
    </alternativeName>
    <alternativeName>
        <fullName evidence="8 11">rRNA (uridine-2'-O-)-methyltransferase</fullName>
    </alternativeName>
</protein>
<comment type="similarity">
    <text evidence="11">Belongs to the class I-like SAM-binding methyltransferase superfamily. RNA methyltransferase RlmE family.</text>
</comment>
<evidence type="ECO:0000256" key="9">
    <source>
        <dbReference type="ARBA" id="ARBA00042745"/>
    </source>
</evidence>
<organism evidence="13 14">
    <name type="scientific">Thermithiobacillus plumbiphilus</name>
    <dbReference type="NCBI Taxonomy" id="1729899"/>
    <lineage>
        <taxon>Bacteria</taxon>
        <taxon>Pseudomonadati</taxon>
        <taxon>Pseudomonadota</taxon>
        <taxon>Acidithiobacillia</taxon>
        <taxon>Acidithiobacillales</taxon>
        <taxon>Thermithiobacillaceae</taxon>
        <taxon>Thermithiobacillus</taxon>
    </lineage>
</organism>
<keyword evidence="14" id="KW-1185">Reference proteome</keyword>
<dbReference type="NCBIfam" id="NF008390">
    <property type="entry name" value="PRK11188.1"/>
    <property type="match status" value="1"/>
</dbReference>
<feature type="active site" description="Proton acceptor" evidence="11">
    <location>
        <position position="161"/>
    </location>
</feature>
<sequence length="206" mass="22693">MTRSKSSRRWLDEHFSDPFVKRAAKEGYRSRAAFKLMEIQDKDRIFRPGMHVVDLGAAPGGWSQVAARYLSGKGKVIALDRLPMDPLPDVTFIQGDFNDEAVYQTLMDALGGQQVDLVMSDIAPNMSGVAAVDQARSMQLAELALEFAAEVLRPGGVLLVKVFMGSGADALRTAIKARFGRIVVRKPEASRARSAEQYWLGMDFKG</sequence>
<keyword evidence="4 11" id="KW-0949">S-adenosyl-L-methionine</keyword>
<evidence type="ECO:0000256" key="6">
    <source>
        <dbReference type="ARBA" id="ARBA00038861"/>
    </source>
</evidence>
<dbReference type="PANTHER" id="PTHR10920">
    <property type="entry name" value="RIBOSOMAL RNA METHYLTRANSFERASE"/>
    <property type="match status" value="1"/>
</dbReference>
<dbReference type="CDD" id="cd02440">
    <property type="entry name" value="AdoMet_MTases"/>
    <property type="match status" value="1"/>
</dbReference>
<dbReference type="PANTHER" id="PTHR10920:SF18">
    <property type="entry name" value="RRNA METHYLTRANSFERASE 2, MITOCHONDRIAL"/>
    <property type="match status" value="1"/>
</dbReference>
<name>A0ABU9DCW8_9PROT</name>
<proteinExistence type="inferred from homology"/>
<dbReference type="EMBL" id="JBBPCO010000011">
    <property type="protein sequence ID" value="MEK8090328.1"/>
    <property type="molecule type" value="Genomic_DNA"/>
</dbReference>
<keyword evidence="1 11" id="KW-0698">rRNA processing</keyword>
<dbReference type="Proteomes" id="UP001446205">
    <property type="component" value="Unassembled WGS sequence"/>
</dbReference>
<evidence type="ECO:0000256" key="11">
    <source>
        <dbReference type="HAMAP-Rule" id="MF_01547"/>
    </source>
</evidence>
<dbReference type="InterPro" id="IPR029063">
    <property type="entry name" value="SAM-dependent_MTases_sf"/>
</dbReference>
<dbReference type="InterPro" id="IPR050082">
    <property type="entry name" value="RNA_methyltr_RlmE"/>
</dbReference>
<evidence type="ECO:0000256" key="7">
    <source>
        <dbReference type="ARBA" id="ARBA00041129"/>
    </source>
</evidence>
<evidence type="ECO:0000313" key="13">
    <source>
        <dbReference type="EMBL" id="MEK8090328.1"/>
    </source>
</evidence>
<feature type="binding site" evidence="11">
    <location>
        <position position="96"/>
    </location>
    <ligand>
        <name>S-adenosyl-L-methionine</name>
        <dbReference type="ChEBI" id="CHEBI:59789"/>
    </ligand>
</feature>
<dbReference type="Gene3D" id="3.40.50.150">
    <property type="entry name" value="Vaccinia Virus protein VP39"/>
    <property type="match status" value="1"/>
</dbReference>
<evidence type="ECO:0000256" key="5">
    <source>
        <dbReference type="ARBA" id="ARBA00037569"/>
    </source>
</evidence>
<feature type="binding site" evidence="11">
    <location>
        <position position="121"/>
    </location>
    <ligand>
        <name>S-adenosyl-L-methionine</name>
        <dbReference type="ChEBI" id="CHEBI:59789"/>
    </ligand>
</feature>